<feature type="transmembrane region" description="Helical" evidence="6">
    <location>
        <begin position="105"/>
        <end position="126"/>
    </location>
</feature>
<evidence type="ECO:0000313" key="9">
    <source>
        <dbReference type="Proteomes" id="UP000694044"/>
    </source>
</evidence>
<evidence type="ECO:0000313" key="8">
    <source>
        <dbReference type="EMBL" id="KAG7383245.1"/>
    </source>
</evidence>
<dbReference type="InterPro" id="IPR052706">
    <property type="entry name" value="Membrane-Transporter-like"/>
</dbReference>
<feature type="transmembrane region" description="Helical" evidence="6">
    <location>
        <begin position="67"/>
        <end position="93"/>
    </location>
</feature>
<feature type="transmembrane region" description="Helical" evidence="6">
    <location>
        <begin position="263"/>
        <end position="283"/>
    </location>
</feature>
<keyword evidence="4 6" id="KW-0472">Membrane</keyword>
<dbReference type="PANTHER" id="PTHR43310:SF2">
    <property type="entry name" value="SLC26A_SULP TRANSPORTER DOMAIN-CONTAINING PROTEIN"/>
    <property type="match status" value="1"/>
</dbReference>
<protein>
    <recommendedName>
        <fullName evidence="7">STAS domain-containing protein</fullName>
    </recommendedName>
</protein>
<gene>
    <name evidence="8" type="ORF">PHYPSEUDO_003925</name>
</gene>
<comment type="caution">
    <text evidence="8">The sequence shown here is derived from an EMBL/GenBank/DDBJ whole genome shotgun (WGS) entry which is preliminary data.</text>
</comment>
<feature type="transmembrane region" description="Helical" evidence="6">
    <location>
        <begin position="330"/>
        <end position="349"/>
    </location>
</feature>
<dbReference type="EMBL" id="JAGDFM010000182">
    <property type="protein sequence ID" value="KAG7383245.1"/>
    <property type="molecule type" value="Genomic_DNA"/>
</dbReference>
<feature type="transmembrane region" description="Helical" evidence="6">
    <location>
        <begin position="194"/>
        <end position="212"/>
    </location>
</feature>
<evidence type="ECO:0000256" key="4">
    <source>
        <dbReference type="ARBA" id="ARBA00023136"/>
    </source>
</evidence>
<dbReference type="PROSITE" id="PS50801">
    <property type="entry name" value="STAS"/>
    <property type="match status" value="1"/>
</dbReference>
<accession>A0A8T1VPG1</accession>
<feature type="region of interest" description="Disordered" evidence="5">
    <location>
        <begin position="830"/>
        <end position="863"/>
    </location>
</feature>
<feature type="transmembrane region" description="Helical" evidence="6">
    <location>
        <begin position="232"/>
        <end position="256"/>
    </location>
</feature>
<sequence>MKPSFSPARVTIDGDSGRPRFDDDGDGVLRALSLSPGASSRAFDARRKMPAPPSTCARDLPLLLQGVVHAVLAGVVVSIVLCPVMIGFAAMIFNHPQFADALPKLTKLLFASSVVHQLVITSLSPLPFAIGQVQDTGMIFLASMASSIVTELGPAVPLEERVATVLVHLSISTILVGLGLILTGKARLASLVQYLPTPVIGGYLAYVGFFMVKGGVSLTTGVSLASVHGYGVLMSSSHSLMLLAPGLVGGVMLSVLTSRFRHFAVFPSCIVVLPASFFLVVWISSYTLDDARTAGFLEDNGTGVSVTEVYALFDFNHIHWSAMPAQIPTMLSMFVMIAFASSLDIASICMGTTSNMNYNAQLQTVGMSNLVSGLTGGYTGSYIFSQTLFTSRFRPSAVAESRFPGVTRLVGATLAVCELAIVVTPISLMAIVPKFLFGAVMIFIGIDLLKTWLVGVFHKLLFAEYLTVVGTFCCLNLFGVQLGLATGIAMAAASFLVEYAKAQDVRIVHKTSNVIRNADQHSLLYGTSSEPGNAESSSSRQQDAIVTIELQGHIFFGSATRIQNCVKNAVYVRPTPSGDRSDAVKTASIGQLPVVNEQSERLPLLASSPETRAAYTDEAHVTMPYSLVNLHGQPCGDRDRKPTRFVVLDFSQVSGMDATAARSCFLALKLSFSLGKVCAVYCGMRPSVEFLLRANDVIPAVQTQEEEAAHDGIKSRECYVTSDLDLALDWCEQQLILSAAKRRSIRSGQHLIFSPMSSPALPLSQVFAAYLSDSRNDDPSILQHLEELAQRFTVSAWGAQKNLFLIGENSNVWYVLLRGTVEMMTIPTEATLRSDSPKSEHAEPVRLQASPNASRKDETQQTPQRELVGRVRPGCIFGDMDFMLEQPRVLDAASTAANTLTASLTREEMGELREIRPELALLLHEILLRASYMTLAEKLHSLAI</sequence>
<keyword evidence="2 6" id="KW-0812">Transmembrane</keyword>
<evidence type="ECO:0000256" key="5">
    <source>
        <dbReference type="SAM" id="MobiDB-lite"/>
    </source>
</evidence>
<dbReference type="Proteomes" id="UP000694044">
    <property type="component" value="Unassembled WGS sequence"/>
</dbReference>
<dbReference type="GO" id="GO:0016020">
    <property type="term" value="C:membrane"/>
    <property type="evidence" value="ECO:0007669"/>
    <property type="project" value="UniProtKB-SubCell"/>
</dbReference>
<feature type="transmembrane region" description="Helical" evidence="6">
    <location>
        <begin position="138"/>
        <end position="156"/>
    </location>
</feature>
<feature type="compositionally biased region" description="Basic and acidic residues" evidence="5">
    <location>
        <begin position="835"/>
        <end position="844"/>
    </location>
</feature>
<reference evidence="8" key="1">
    <citation type="submission" date="2021-02" db="EMBL/GenBank/DDBJ databases">
        <authorList>
            <person name="Palmer J.M."/>
        </authorList>
    </citation>
    <scope>NUCLEOTIDE SEQUENCE</scope>
    <source>
        <strain evidence="8">SCRP734</strain>
    </source>
</reference>
<evidence type="ECO:0000256" key="6">
    <source>
        <dbReference type="SAM" id="Phobius"/>
    </source>
</evidence>
<dbReference type="OrthoDB" id="409725at2759"/>
<feature type="transmembrane region" description="Helical" evidence="6">
    <location>
        <begin position="409"/>
        <end position="428"/>
    </location>
</feature>
<dbReference type="InterPro" id="IPR002645">
    <property type="entry name" value="STAS_dom"/>
</dbReference>
<keyword evidence="3 6" id="KW-1133">Transmembrane helix</keyword>
<comment type="subcellular location">
    <subcellularLocation>
        <location evidence="1">Membrane</location>
        <topology evidence="1">Multi-pass membrane protein</topology>
    </subcellularLocation>
</comment>
<organism evidence="8 9">
    <name type="scientific">Phytophthora pseudosyringae</name>
    <dbReference type="NCBI Taxonomy" id="221518"/>
    <lineage>
        <taxon>Eukaryota</taxon>
        <taxon>Sar</taxon>
        <taxon>Stramenopiles</taxon>
        <taxon>Oomycota</taxon>
        <taxon>Peronosporomycetes</taxon>
        <taxon>Peronosporales</taxon>
        <taxon>Peronosporaceae</taxon>
        <taxon>Phytophthora</taxon>
    </lineage>
</organism>
<evidence type="ECO:0000256" key="3">
    <source>
        <dbReference type="ARBA" id="ARBA00022989"/>
    </source>
</evidence>
<evidence type="ECO:0000256" key="1">
    <source>
        <dbReference type="ARBA" id="ARBA00004141"/>
    </source>
</evidence>
<dbReference type="InterPro" id="IPR011547">
    <property type="entry name" value="SLC26A/SulP_dom"/>
</dbReference>
<feature type="transmembrane region" description="Helical" evidence="6">
    <location>
        <begin position="465"/>
        <end position="497"/>
    </location>
</feature>
<feature type="domain" description="STAS" evidence="7">
    <location>
        <begin position="535"/>
        <end position="662"/>
    </location>
</feature>
<dbReference type="Pfam" id="PF01740">
    <property type="entry name" value="STAS"/>
    <property type="match status" value="1"/>
</dbReference>
<dbReference type="AlphaFoldDB" id="A0A8T1VPG1"/>
<keyword evidence="9" id="KW-1185">Reference proteome</keyword>
<feature type="transmembrane region" description="Helical" evidence="6">
    <location>
        <begin position="162"/>
        <end position="182"/>
    </location>
</feature>
<feature type="transmembrane region" description="Helical" evidence="6">
    <location>
        <begin position="435"/>
        <end position="453"/>
    </location>
</feature>
<dbReference type="PANTHER" id="PTHR43310">
    <property type="entry name" value="SULFATE TRANSPORTER YBAR-RELATED"/>
    <property type="match status" value="1"/>
</dbReference>
<evidence type="ECO:0000256" key="2">
    <source>
        <dbReference type="ARBA" id="ARBA00022692"/>
    </source>
</evidence>
<name>A0A8T1VPG1_9STRA</name>
<evidence type="ECO:0000259" key="7">
    <source>
        <dbReference type="PROSITE" id="PS50801"/>
    </source>
</evidence>
<proteinExistence type="predicted"/>
<dbReference type="Pfam" id="PF00916">
    <property type="entry name" value="Sulfate_transp"/>
    <property type="match status" value="1"/>
</dbReference>